<organism evidence="10 11">
    <name type="scientific">Scopulibacillus darangshiensis</name>
    <dbReference type="NCBI Taxonomy" id="442528"/>
    <lineage>
        <taxon>Bacteria</taxon>
        <taxon>Bacillati</taxon>
        <taxon>Bacillota</taxon>
        <taxon>Bacilli</taxon>
        <taxon>Bacillales</taxon>
        <taxon>Sporolactobacillaceae</taxon>
        <taxon>Scopulibacillus</taxon>
    </lineage>
</organism>
<evidence type="ECO:0000256" key="3">
    <source>
        <dbReference type="ARBA" id="ARBA00022670"/>
    </source>
</evidence>
<dbReference type="Pfam" id="PF00883">
    <property type="entry name" value="Peptidase_M17"/>
    <property type="match status" value="1"/>
</dbReference>
<dbReference type="GO" id="GO:0006508">
    <property type="term" value="P:proteolysis"/>
    <property type="evidence" value="ECO:0007669"/>
    <property type="project" value="UniProtKB-KW"/>
</dbReference>
<dbReference type="Gene3D" id="3.40.220.10">
    <property type="entry name" value="Leucine Aminopeptidase, subunit E, domain 1"/>
    <property type="match status" value="1"/>
</dbReference>
<dbReference type="AlphaFoldDB" id="A0A4R2P4I1"/>
<name>A0A4R2P4I1_9BACL</name>
<comment type="function">
    <text evidence="6">Presumably involved in the processing and regular turnover of intracellular proteins. Catalyzes the removal of unsubstituted N-terminal amino acids from various peptides.</text>
</comment>
<dbReference type="Gene3D" id="3.40.630.10">
    <property type="entry name" value="Zn peptidases"/>
    <property type="match status" value="1"/>
</dbReference>
<dbReference type="EMBL" id="SLXK01000009">
    <property type="protein sequence ID" value="TCP29557.1"/>
    <property type="molecule type" value="Genomic_DNA"/>
</dbReference>
<dbReference type="Proteomes" id="UP000295416">
    <property type="component" value="Unassembled WGS sequence"/>
</dbReference>
<feature type="domain" description="Cytosol aminopeptidase" evidence="9">
    <location>
        <begin position="304"/>
        <end position="311"/>
    </location>
</feature>
<dbReference type="RefSeq" id="WP_132745523.1">
    <property type="nucleotide sequence ID" value="NZ_SLXK01000009.1"/>
</dbReference>
<dbReference type="CDD" id="cd00433">
    <property type="entry name" value="Peptidase_M17"/>
    <property type="match status" value="1"/>
</dbReference>
<dbReference type="PANTHER" id="PTHR11963">
    <property type="entry name" value="LEUCINE AMINOPEPTIDASE-RELATED"/>
    <property type="match status" value="1"/>
</dbReference>
<evidence type="ECO:0000256" key="8">
    <source>
        <dbReference type="ARBA" id="ARBA00050061"/>
    </source>
</evidence>
<dbReference type="PROSITE" id="PS00631">
    <property type="entry name" value="CYTOSOL_AP"/>
    <property type="match status" value="1"/>
</dbReference>
<evidence type="ECO:0000256" key="1">
    <source>
        <dbReference type="ARBA" id="ARBA00009528"/>
    </source>
</evidence>
<dbReference type="PANTHER" id="PTHR11963:SF20">
    <property type="entry name" value="PEPTIDASE B"/>
    <property type="match status" value="1"/>
</dbReference>
<dbReference type="SUPFAM" id="SSF53187">
    <property type="entry name" value="Zn-dependent exopeptidases"/>
    <property type="match status" value="1"/>
</dbReference>
<evidence type="ECO:0000256" key="6">
    <source>
        <dbReference type="ARBA" id="ARBA00049972"/>
    </source>
</evidence>
<keyword evidence="3" id="KW-0645">Protease</keyword>
<dbReference type="GO" id="GO:0030145">
    <property type="term" value="F:manganese ion binding"/>
    <property type="evidence" value="ECO:0007669"/>
    <property type="project" value="InterPro"/>
</dbReference>
<evidence type="ECO:0000256" key="5">
    <source>
        <dbReference type="ARBA" id="ARBA00033172"/>
    </source>
</evidence>
<evidence type="ECO:0000256" key="4">
    <source>
        <dbReference type="ARBA" id="ARBA00022801"/>
    </source>
</evidence>
<keyword evidence="4" id="KW-0378">Hydrolase</keyword>
<evidence type="ECO:0000256" key="2">
    <source>
        <dbReference type="ARBA" id="ARBA00022438"/>
    </source>
</evidence>
<protein>
    <recommendedName>
        <fullName evidence="7">Probable cytosol aminopeptidase</fullName>
    </recommendedName>
    <alternativeName>
        <fullName evidence="8">Leucine aminopeptidase</fullName>
    </alternativeName>
    <alternativeName>
        <fullName evidence="5">Leucyl aminopeptidase</fullName>
    </alternativeName>
</protein>
<comment type="caution">
    <text evidence="10">The sequence shown here is derived from an EMBL/GenBank/DDBJ whole genome shotgun (WGS) entry which is preliminary data.</text>
</comment>
<evidence type="ECO:0000313" key="11">
    <source>
        <dbReference type="Proteomes" id="UP000295416"/>
    </source>
</evidence>
<evidence type="ECO:0000313" key="10">
    <source>
        <dbReference type="EMBL" id="TCP29557.1"/>
    </source>
</evidence>
<evidence type="ECO:0000256" key="7">
    <source>
        <dbReference type="ARBA" id="ARBA00050021"/>
    </source>
</evidence>
<keyword evidence="11" id="KW-1185">Reference proteome</keyword>
<dbReference type="InterPro" id="IPR011356">
    <property type="entry name" value="Leucine_aapep/pepB"/>
</dbReference>
<comment type="similarity">
    <text evidence="1">Belongs to the peptidase M17 family.</text>
</comment>
<sequence length="461" mass="50645">MEKLAIQLIRSDHMDKNNPLWHEGIFDFGQITPAYTKEQYLLYAGVKKNPLTLDDVRHIAGEISKFIKSKEWSNAHLDLDHLTQTFPEYTASQLTTAFYEGWYLGQYTFSKYKKDKKGTRVELYMEGQDDDCRQTALCRSDAVKATRDLCNEPPNVLNPDTYDVLLQDIFQDSMVEITVHTEDELQSLELNGILSVARGSHYSPKLIQLSYCGSDEAPHIALVGKGVTFDTGGINAKSGDFADMKMDMGGSAAVVGAVKLLSGMEARVNVTALIPVVDNVPDARSLLPSEIIQYKNNVSVQVVNTDAEGRLILADALLFAQELGAVTVVDIATLTGSIGHALGLKVAGVWSNNNDLSEKMKAIGSSNGDHVWPMPLVTDYDEWLKNPYADISNVGTSPFGGAITAAVFLNHFINPSTKWLHIDMANTVQSWKAFGYYTSGASGYGARLLADFVLGEIKNEN</sequence>
<dbReference type="GO" id="GO:0005737">
    <property type="term" value="C:cytoplasm"/>
    <property type="evidence" value="ECO:0007669"/>
    <property type="project" value="InterPro"/>
</dbReference>
<proteinExistence type="inferred from homology"/>
<dbReference type="InterPro" id="IPR043472">
    <property type="entry name" value="Macro_dom-like"/>
</dbReference>
<keyword evidence="2 10" id="KW-0031">Aminopeptidase</keyword>
<dbReference type="GO" id="GO:0070006">
    <property type="term" value="F:metalloaminopeptidase activity"/>
    <property type="evidence" value="ECO:0007669"/>
    <property type="project" value="InterPro"/>
</dbReference>
<dbReference type="OrthoDB" id="9809354at2"/>
<dbReference type="InterPro" id="IPR000819">
    <property type="entry name" value="Peptidase_M17_C"/>
</dbReference>
<dbReference type="SUPFAM" id="SSF52949">
    <property type="entry name" value="Macro domain-like"/>
    <property type="match status" value="1"/>
</dbReference>
<evidence type="ECO:0000259" key="9">
    <source>
        <dbReference type="PROSITE" id="PS00631"/>
    </source>
</evidence>
<gene>
    <name evidence="10" type="ORF">EV207_10910</name>
</gene>
<accession>A0A4R2P4I1</accession>
<dbReference type="PRINTS" id="PR00481">
    <property type="entry name" value="LAMNOPPTDASE"/>
</dbReference>
<reference evidence="10 11" key="1">
    <citation type="submission" date="2019-03" db="EMBL/GenBank/DDBJ databases">
        <title>Genomic Encyclopedia of Type Strains, Phase IV (KMG-IV): sequencing the most valuable type-strain genomes for metagenomic binning, comparative biology and taxonomic classification.</title>
        <authorList>
            <person name="Goeker M."/>
        </authorList>
    </citation>
    <scope>NUCLEOTIDE SEQUENCE [LARGE SCALE GENOMIC DNA]</scope>
    <source>
        <strain evidence="10 11">DSM 19377</strain>
    </source>
</reference>